<gene>
    <name evidence="2" type="ORF">A3Q56_06379</name>
</gene>
<dbReference type="EMBL" id="LWCA01001100">
    <property type="protein sequence ID" value="OAF65913.1"/>
    <property type="molecule type" value="Genomic_DNA"/>
</dbReference>
<name>A0A177AX17_9BILA</name>
<accession>A0A177AX17</accession>
<evidence type="ECO:0000313" key="3">
    <source>
        <dbReference type="Proteomes" id="UP000078046"/>
    </source>
</evidence>
<protein>
    <submittedName>
        <fullName evidence="2">Uncharacterized protein</fullName>
    </submittedName>
</protein>
<dbReference type="AlphaFoldDB" id="A0A177AX17"/>
<organism evidence="2 3">
    <name type="scientific">Intoshia linei</name>
    <dbReference type="NCBI Taxonomy" id="1819745"/>
    <lineage>
        <taxon>Eukaryota</taxon>
        <taxon>Metazoa</taxon>
        <taxon>Spiralia</taxon>
        <taxon>Lophotrochozoa</taxon>
        <taxon>Mesozoa</taxon>
        <taxon>Orthonectida</taxon>
        <taxon>Rhopaluridae</taxon>
        <taxon>Intoshia</taxon>
    </lineage>
</organism>
<proteinExistence type="predicted"/>
<evidence type="ECO:0000313" key="2">
    <source>
        <dbReference type="EMBL" id="OAF65913.1"/>
    </source>
</evidence>
<keyword evidence="1" id="KW-0175">Coiled coil</keyword>
<comment type="caution">
    <text evidence="2">The sequence shown here is derived from an EMBL/GenBank/DDBJ whole genome shotgun (WGS) entry which is preliminary data.</text>
</comment>
<reference evidence="2 3" key="1">
    <citation type="submission" date="2016-04" db="EMBL/GenBank/DDBJ databases">
        <title>The genome of Intoshia linei affirms orthonectids as highly simplified spiralians.</title>
        <authorList>
            <person name="Mikhailov K.V."/>
            <person name="Slusarev G.S."/>
            <person name="Nikitin M.A."/>
            <person name="Logacheva M.D."/>
            <person name="Penin A."/>
            <person name="Aleoshin V."/>
            <person name="Panchin Y.V."/>
        </authorList>
    </citation>
    <scope>NUCLEOTIDE SEQUENCE [LARGE SCALE GENOMIC DNA]</scope>
    <source>
        <strain evidence="2">Intl2013</strain>
        <tissue evidence="2">Whole animal</tissue>
    </source>
</reference>
<keyword evidence="3" id="KW-1185">Reference proteome</keyword>
<evidence type="ECO:0000256" key="1">
    <source>
        <dbReference type="SAM" id="Coils"/>
    </source>
</evidence>
<sequence>MSSISSGYGSQLISINESHRLSKSETNLTHLDLGLGSEFYIVKKRKAGEKNKSKRINMIYYQDSAAELNTAYQDIKYLHCKFDKSFYKNLKLQGQSIELPAPKIKLLNETVSNSATYTERQVEISKYIKKRNMEINRLKSALFESAKNIYNSSIKYSSNNNIDEYFQEFLNEYENMIENEWLLHNIKLNKLEQLYDSLENNYESIQENYLKMQENSSLFRQPLNTLKKDIKKKLNQTKFIVDKLMESLKPKSEQQFKTFENNAKNLTILKEKFTKYKQMFQPMIKKFVDVNLSRSSTVRVKRRINFSKTNKINCNKEVVKPKSLIKCQSQGSSDLNKEINIIRKNNNREIVDEINVKQTMVKKRNLNVPSLSTLQHIKKRNHCKLETLTNINSNDNYMESTRSSKSETISNNDNVVINTTIKNINNTTNPLKHVQFKFDIFLSTFLSLNKMDTKMIIDEFTKSAVYFDSISMLSTEISILQDNILGSHEYFTKIRQIIGTSQAIVNSIKQMYSKVLALNVRQIFIKISNMILKKIQKIILITNDISSIKMLPTTVVINHRVQVTNFCMEISSIYSVFKRLEISNCL</sequence>
<dbReference type="Proteomes" id="UP000078046">
    <property type="component" value="Unassembled WGS sequence"/>
</dbReference>
<feature type="coiled-coil region" evidence="1">
    <location>
        <begin position="188"/>
        <end position="215"/>
    </location>
</feature>